<reference evidence="2" key="1">
    <citation type="submission" date="2021-03" db="EMBL/GenBank/DDBJ databases">
        <title>Draft genome sequence of rust myrtle Austropuccinia psidii MF-1, a brazilian biotype.</title>
        <authorList>
            <person name="Quecine M.C."/>
            <person name="Pachon D.M.R."/>
            <person name="Bonatelli M.L."/>
            <person name="Correr F.H."/>
            <person name="Franceschini L.M."/>
            <person name="Leite T.F."/>
            <person name="Margarido G.R.A."/>
            <person name="Almeida C.A."/>
            <person name="Ferrarezi J.A."/>
            <person name="Labate C.A."/>
        </authorList>
    </citation>
    <scope>NUCLEOTIDE SEQUENCE</scope>
    <source>
        <strain evidence="2">MF-1</strain>
    </source>
</reference>
<dbReference type="AlphaFoldDB" id="A0A9Q3KHB0"/>
<feature type="region of interest" description="Disordered" evidence="1">
    <location>
        <begin position="81"/>
        <end position="116"/>
    </location>
</feature>
<protein>
    <submittedName>
        <fullName evidence="2">Uncharacterized protein</fullName>
    </submittedName>
</protein>
<dbReference type="EMBL" id="AVOT02105934">
    <property type="protein sequence ID" value="MBW0579789.1"/>
    <property type="molecule type" value="Genomic_DNA"/>
</dbReference>
<dbReference type="Proteomes" id="UP000765509">
    <property type="component" value="Unassembled WGS sequence"/>
</dbReference>
<name>A0A9Q3KHB0_9BASI</name>
<comment type="caution">
    <text evidence="2">The sequence shown here is derived from an EMBL/GenBank/DDBJ whole genome shotgun (WGS) entry which is preliminary data.</text>
</comment>
<evidence type="ECO:0000256" key="1">
    <source>
        <dbReference type="SAM" id="MobiDB-lite"/>
    </source>
</evidence>
<evidence type="ECO:0000313" key="3">
    <source>
        <dbReference type="Proteomes" id="UP000765509"/>
    </source>
</evidence>
<organism evidence="2 3">
    <name type="scientific">Austropuccinia psidii MF-1</name>
    <dbReference type="NCBI Taxonomy" id="1389203"/>
    <lineage>
        <taxon>Eukaryota</taxon>
        <taxon>Fungi</taxon>
        <taxon>Dikarya</taxon>
        <taxon>Basidiomycota</taxon>
        <taxon>Pucciniomycotina</taxon>
        <taxon>Pucciniomycetes</taxon>
        <taxon>Pucciniales</taxon>
        <taxon>Sphaerophragmiaceae</taxon>
        <taxon>Austropuccinia</taxon>
    </lineage>
</organism>
<keyword evidence="3" id="KW-1185">Reference proteome</keyword>
<accession>A0A9Q3KHB0</accession>
<evidence type="ECO:0000313" key="2">
    <source>
        <dbReference type="EMBL" id="MBW0579789.1"/>
    </source>
</evidence>
<gene>
    <name evidence="2" type="ORF">O181_119504</name>
</gene>
<sequence length="116" mass="13739">MEGNESAKNIVRPYSKEQTELNKLFLEKPVVKQKQEEEVKPTEKKSEYKSTSIAHIEYLSNWKPPIISSANDPFESHIGLRQTKKGWKDNPKIKNQRRKQKFQELTLKKKRKKKES</sequence>
<proteinExistence type="predicted"/>